<dbReference type="PANTHER" id="PTHR42939">
    <property type="entry name" value="ABC TRANSPORTER ATP-BINDING PROTEIN ALBC-RELATED"/>
    <property type="match status" value="1"/>
</dbReference>
<proteinExistence type="predicted"/>
<dbReference type="InterPro" id="IPR027417">
    <property type="entry name" value="P-loop_NTPase"/>
</dbReference>
<evidence type="ECO:0000256" key="1">
    <source>
        <dbReference type="ARBA" id="ARBA00022448"/>
    </source>
</evidence>
<dbReference type="PANTHER" id="PTHR42939:SF1">
    <property type="entry name" value="ABC TRANSPORTER ATP-BINDING PROTEIN ALBC-RELATED"/>
    <property type="match status" value="1"/>
</dbReference>
<keyword evidence="2" id="KW-0547">Nucleotide-binding</keyword>
<gene>
    <name evidence="5" type="ORF">SSCH_1520012</name>
</gene>
<organism evidence="5 6">
    <name type="scientific">Syntrophaceticus schinkii</name>
    <dbReference type="NCBI Taxonomy" id="499207"/>
    <lineage>
        <taxon>Bacteria</taxon>
        <taxon>Bacillati</taxon>
        <taxon>Bacillota</taxon>
        <taxon>Clostridia</taxon>
        <taxon>Thermoanaerobacterales</taxon>
        <taxon>Thermoanaerobacterales Family III. Incertae Sedis</taxon>
        <taxon>Syntrophaceticus</taxon>
    </lineage>
</organism>
<feature type="domain" description="ABC transporter" evidence="4">
    <location>
        <begin position="11"/>
        <end position="202"/>
    </location>
</feature>
<accession>A0A0B7MDK2</accession>
<evidence type="ECO:0000313" key="5">
    <source>
        <dbReference type="EMBL" id="CEO88170.1"/>
    </source>
</evidence>
<dbReference type="Gene3D" id="3.40.50.300">
    <property type="entry name" value="P-loop containing nucleotide triphosphate hydrolases"/>
    <property type="match status" value="1"/>
</dbReference>
<keyword evidence="1" id="KW-0813">Transport</keyword>
<dbReference type="EMBL" id="CDRZ01000060">
    <property type="protein sequence ID" value="CEO88170.1"/>
    <property type="molecule type" value="Genomic_DNA"/>
</dbReference>
<dbReference type="Proteomes" id="UP000046155">
    <property type="component" value="Unassembled WGS sequence"/>
</dbReference>
<dbReference type="AlphaFoldDB" id="A0A0B7MDK2"/>
<evidence type="ECO:0000256" key="2">
    <source>
        <dbReference type="ARBA" id="ARBA00022741"/>
    </source>
</evidence>
<reference evidence="6" key="1">
    <citation type="submission" date="2015-01" db="EMBL/GenBank/DDBJ databases">
        <authorList>
            <person name="Manzoor Shahid"/>
            <person name="Zubair Saima"/>
        </authorList>
    </citation>
    <scope>NUCLEOTIDE SEQUENCE [LARGE SCALE GENOMIC DNA]</scope>
    <source>
        <strain evidence="6">Sp3</strain>
    </source>
</reference>
<evidence type="ECO:0000259" key="4">
    <source>
        <dbReference type="PROSITE" id="PS50893"/>
    </source>
</evidence>
<evidence type="ECO:0000256" key="3">
    <source>
        <dbReference type="ARBA" id="ARBA00022840"/>
    </source>
</evidence>
<dbReference type="SUPFAM" id="SSF52540">
    <property type="entry name" value="P-loop containing nucleoside triphosphate hydrolases"/>
    <property type="match status" value="1"/>
</dbReference>
<keyword evidence="3" id="KW-0067">ATP-binding</keyword>
<dbReference type="RefSeq" id="WP_052835291.1">
    <property type="nucleotide sequence ID" value="NZ_CDRZ01000060.1"/>
</dbReference>
<protein>
    <submittedName>
        <fullName evidence="5">ABC transporter related protein</fullName>
    </submittedName>
</protein>
<evidence type="ECO:0000313" key="6">
    <source>
        <dbReference type="Proteomes" id="UP000046155"/>
    </source>
</evidence>
<dbReference type="OrthoDB" id="9804819at2"/>
<keyword evidence="6" id="KW-1185">Reference proteome</keyword>
<dbReference type="InterPro" id="IPR051782">
    <property type="entry name" value="ABC_Transporter_VariousFunc"/>
</dbReference>
<dbReference type="Pfam" id="PF00005">
    <property type="entry name" value="ABC_tran"/>
    <property type="match status" value="1"/>
</dbReference>
<name>A0A0B7MDK2_9FIRM</name>
<dbReference type="SMART" id="SM00382">
    <property type="entry name" value="AAA"/>
    <property type="match status" value="1"/>
</dbReference>
<dbReference type="InterPro" id="IPR003593">
    <property type="entry name" value="AAA+_ATPase"/>
</dbReference>
<dbReference type="CDD" id="cd03230">
    <property type="entry name" value="ABC_DR_subfamily_A"/>
    <property type="match status" value="1"/>
</dbReference>
<sequence>MRKNGTNGVTLETTGLTKVFNRETAVDDCSLQVPEGSVFGLMGPNGAGKTTLIKMLMGALLPTAGSGRMLGRDISDPTGEVRQEIGYVADTQQMYPHFKVEEILKFCSMVYRSWDEQRCRTLLKSFGLPQEKQVRSLSKGMKTQLGLIIALSVRPRLLILDEPASGLDPVLHHHFMQLLMQEQPGKEPLSFSPPTIFMTWSAPRSR</sequence>
<dbReference type="GO" id="GO:0016887">
    <property type="term" value="F:ATP hydrolysis activity"/>
    <property type="evidence" value="ECO:0007669"/>
    <property type="project" value="InterPro"/>
</dbReference>
<dbReference type="PROSITE" id="PS50893">
    <property type="entry name" value="ABC_TRANSPORTER_2"/>
    <property type="match status" value="1"/>
</dbReference>
<dbReference type="GO" id="GO:0005524">
    <property type="term" value="F:ATP binding"/>
    <property type="evidence" value="ECO:0007669"/>
    <property type="project" value="UniProtKB-KW"/>
</dbReference>
<dbReference type="InterPro" id="IPR003439">
    <property type="entry name" value="ABC_transporter-like_ATP-bd"/>
</dbReference>